<evidence type="ECO:0000313" key="3">
    <source>
        <dbReference type="Proteomes" id="UP000586827"/>
    </source>
</evidence>
<feature type="transmembrane region" description="Helical" evidence="1">
    <location>
        <begin position="20"/>
        <end position="38"/>
    </location>
</feature>
<keyword evidence="3" id="KW-1185">Reference proteome</keyword>
<sequence>MSYLQRSPHREAYVGGTAAWGPHLVLFVLAVIAAGVVWRHRRADPGGLLLLAPLGVTAAKRLERTVSSVFRHPTALLRLLIAIVPMAILVYSPWRIGQQIFAGLDPNFTVDAWGGPTYLGALACHYLDAAVLMAAAAGLLNLLLLPAAPRPPAPPAPGR</sequence>
<dbReference type="AlphaFoldDB" id="A0A849C9V8"/>
<organism evidence="2 3">
    <name type="scientific">Nocardia uniformis</name>
    <dbReference type="NCBI Taxonomy" id="53432"/>
    <lineage>
        <taxon>Bacteria</taxon>
        <taxon>Bacillati</taxon>
        <taxon>Actinomycetota</taxon>
        <taxon>Actinomycetes</taxon>
        <taxon>Mycobacteriales</taxon>
        <taxon>Nocardiaceae</taxon>
        <taxon>Nocardia</taxon>
    </lineage>
</organism>
<gene>
    <name evidence="2" type="ORF">HLB23_37200</name>
</gene>
<keyword evidence="1" id="KW-1133">Transmembrane helix</keyword>
<evidence type="ECO:0000313" key="2">
    <source>
        <dbReference type="EMBL" id="NNH75424.1"/>
    </source>
</evidence>
<keyword evidence="1" id="KW-0812">Transmembrane</keyword>
<feature type="transmembrane region" description="Helical" evidence="1">
    <location>
        <begin position="118"/>
        <end position="144"/>
    </location>
</feature>
<dbReference type="Proteomes" id="UP000586827">
    <property type="component" value="Unassembled WGS sequence"/>
</dbReference>
<name>A0A849C9V8_9NOCA</name>
<feature type="transmembrane region" description="Helical" evidence="1">
    <location>
        <begin position="75"/>
        <end position="94"/>
    </location>
</feature>
<evidence type="ECO:0000256" key="1">
    <source>
        <dbReference type="SAM" id="Phobius"/>
    </source>
</evidence>
<reference evidence="2 3" key="1">
    <citation type="submission" date="2020-05" db="EMBL/GenBank/DDBJ databases">
        <title>MicrobeNet Type strains.</title>
        <authorList>
            <person name="Nicholson A.C."/>
        </authorList>
    </citation>
    <scope>NUCLEOTIDE SEQUENCE [LARGE SCALE GENOMIC DNA]</scope>
    <source>
        <strain evidence="2 3">JCM 3224</strain>
    </source>
</reference>
<accession>A0A849C9V8</accession>
<dbReference type="EMBL" id="JABELX010000021">
    <property type="protein sequence ID" value="NNH75424.1"/>
    <property type="molecule type" value="Genomic_DNA"/>
</dbReference>
<comment type="caution">
    <text evidence="2">The sequence shown here is derived from an EMBL/GenBank/DDBJ whole genome shotgun (WGS) entry which is preliminary data.</text>
</comment>
<keyword evidence="1" id="KW-0472">Membrane</keyword>
<proteinExistence type="predicted"/>
<protein>
    <submittedName>
        <fullName evidence="2">Uncharacterized protein</fullName>
    </submittedName>
</protein>